<dbReference type="InterPro" id="IPR054202">
    <property type="entry name" value="DUF6907"/>
</dbReference>
<dbReference type="RefSeq" id="WP_139175359.1">
    <property type="nucleotide sequence ID" value="NZ_FMZM01000001.1"/>
</dbReference>
<dbReference type="STRING" id="1045774.SAMN05421872_10131"/>
<dbReference type="Proteomes" id="UP000199034">
    <property type="component" value="Unassembled WGS sequence"/>
</dbReference>
<sequence>MTRPERPVPSWLAEHCPPWCVREHHEGDHVEDRYHQDEPGIYPVVGGTADTVPITSSLEAVELVVRRGRHVGESVTWVAVEAIDRTGPRLLLTLESARHLASHLVRRLGTVDG</sequence>
<evidence type="ECO:0000313" key="1">
    <source>
        <dbReference type="EMBL" id="SDC00650.1"/>
    </source>
</evidence>
<dbReference type="OrthoDB" id="5082479at2"/>
<gene>
    <name evidence="1" type="ORF">SAMN05421872_10131</name>
</gene>
<protein>
    <submittedName>
        <fullName evidence="1">Uncharacterized protein</fullName>
    </submittedName>
</protein>
<dbReference type="Pfam" id="PF21848">
    <property type="entry name" value="DUF6907"/>
    <property type="match status" value="1"/>
</dbReference>
<keyword evidence="2" id="KW-1185">Reference proteome</keyword>
<dbReference type="AlphaFoldDB" id="A0A1G6I2I6"/>
<proteinExistence type="predicted"/>
<reference evidence="1 2" key="1">
    <citation type="submission" date="2016-10" db="EMBL/GenBank/DDBJ databases">
        <authorList>
            <person name="de Groot N.N."/>
        </authorList>
    </citation>
    <scope>NUCLEOTIDE SEQUENCE [LARGE SCALE GENOMIC DNA]</scope>
    <source>
        <strain evidence="1 2">CGMCC 4.6858</strain>
    </source>
</reference>
<name>A0A1G6I2I6_9ACTN</name>
<dbReference type="EMBL" id="FMZM01000001">
    <property type="protein sequence ID" value="SDC00650.1"/>
    <property type="molecule type" value="Genomic_DNA"/>
</dbReference>
<accession>A0A1G6I2I6</accession>
<evidence type="ECO:0000313" key="2">
    <source>
        <dbReference type="Proteomes" id="UP000199034"/>
    </source>
</evidence>
<organism evidence="1 2">
    <name type="scientific">Nocardioides lianchengensis</name>
    <dbReference type="NCBI Taxonomy" id="1045774"/>
    <lineage>
        <taxon>Bacteria</taxon>
        <taxon>Bacillati</taxon>
        <taxon>Actinomycetota</taxon>
        <taxon>Actinomycetes</taxon>
        <taxon>Propionibacteriales</taxon>
        <taxon>Nocardioidaceae</taxon>
        <taxon>Nocardioides</taxon>
    </lineage>
</organism>